<accession>A0A168LZB6</accession>
<name>A0A168LZB6_MUCCL</name>
<dbReference type="VEuPathDB" id="FungiDB:MUCCIDRAFT_123811"/>
<gene>
    <name evidence="9" type="ORF">MUCCIDRAFT_123802</name>
    <name evidence="7" type="ORF">MUCCIDRAFT_123803</name>
    <name evidence="3" type="ORF">MUCCIDRAFT_123804</name>
    <name evidence="11" type="ORF">MUCCIDRAFT_123806</name>
    <name evidence="10" type="ORF">MUCCIDRAFT_123808</name>
    <name evidence="5" type="ORF">MUCCIDRAFT_123809</name>
    <name evidence="2" type="ORF">MUCCIDRAFT_123811</name>
    <name evidence="8" type="ORF">MUCCIDRAFT_123814</name>
    <name evidence="4" type="ORF">MUCCIDRAFT_123866</name>
    <name evidence="6" type="ORF">MUCCIDRAFT_124098</name>
    <name evidence="1" type="ORF">MUCCIDRAFT_125421</name>
</gene>
<evidence type="ECO:0000313" key="12">
    <source>
        <dbReference type="Proteomes" id="UP000077051"/>
    </source>
</evidence>
<evidence type="ECO:0000313" key="5">
    <source>
        <dbReference type="EMBL" id="OAC98633.1"/>
    </source>
</evidence>
<dbReference type="Proteomes" id="UP000077051">
    <property type="component" value="Unassembled WGS sequence"/>
</dbReference>
<dbReference type="EMBL" id="AMYB01000001">
    <property type="protein sequence ID" value="OAD08046.1"/>
    <property type="molecule type" value="Genomic_DNA"/>
</dbReference>
<dbReference type="VEuPathDB" id="FungiDB:MUCCIDRAFT_123809"/>
<proteinExistence type="predicted"/>
<protein>
    <submittedName>
        <fullName evidence="10">Uncharacterized protein</fullName>
    </submittedName>
</protein>
<dbReference type="VEuPathDB" id="FungiDB:MUCCIDRAFT_125421"/>
<dbReference type="VEuPathDB" id="FungiDB:MUCCIDRAFT_123866"/>
<evidence type="ECO:0000313" key="10">
    <source>
        <dbReference type="EMBL" id="OAD04161.1"/>
    </source>
</evidence>
<dbReference type="VEuPathDB" id="FungiDB:MUCCIDRAFT_123803"/>
<dbReference type="EMBL" id="AMYB01000003">
    <property type="protein sequence ID" value="OAD04161.1"/>
    <property type="molecule type" value="Genomic_DNA"/>
</dbReference>
<keyword evidence="12" id="KW-1185">Reference proteome</keyword>
<dbReference type="AlphaFoldDB" id="A0A168LZB6"/>
<evidence type="ECO:0000313" key="7">
    <source>
        <dbReference type="EMBL" id="OAD00908.1"/>
    </source>
</evidence>
<evidence type="ECO:0000313" key="8">
    <source>
        <dbReference type="EMBL" id="OAD02730.1"/>
    </source>
</evidence>
<dbReference type="EMBL" id="AMYB01000003">
    <property type="protein sequence ID" value="OAD04159.1"/>
    <property type="molecule type" value="Genomic_DNA"/>
</dbReference>
<evidence type="ECO:0000313" key="6">
    <source>
        <dbReference type="EMBL" id="OAC98636.1"/>
    </source>
</evidence>
<dbReference type="OrthoDB" id="2272737at2759"/>
<sequence length="51" mass="5373">VSINGWLGAPVPQLRGLRQGDPLSPLLFNLAFEPLLRSLLACPGLSGVTMS</sequence>
<dbReference type="EMBL" id="AMYB01000004">
    <property type="protein sequence ID" value="OAD02730.1"/>
    <property type="molecule type" value="Genomic_DNA"/>
</dbReference>
<dbReference type="EMBL" id="AMYB01000010">
    <property type="protein sequence ID" value="OAC98636.1"/>
    <property type="molecule type" value="Genomic_DNA"/>
</dbReference>
<feature type="non-terminal residue" evidence="10">
    <location>
        <position position="51"/>
    </location>
</feature>
<dbReference type="EMBL" id="AMYB01000006">
    <property type="protein sequence ID" value="OAD00908.1"/>
    <property type="molecule type" value="Genomic_DNA"/>
</dbReference>
<dbReference type="EMBL" id="AMYB01000016">
    <property type="protein sequence ID" value="OAC97575.1"/>
    <property type="molecule type" value="Genomic_DNA"/>
</dbReference>
<dbReference type="VEuPathDB" id="FungiDB:MUCCIDRAFT_123808"/>
<evidence type="ECO:0000313" key="4">
    <source>
        <dbReference type="EMBL" id="OAC98312.1"/>
    </source>
</evidence>
<dbReference type="VEuPathDB" id="FungiDB:MUCCIDRAFT_123804"/>
<feature type="non-terminal residue" evidence="10">
    <location>
        <position position="1"/>
    </location>
</feature>
<evidence type="ECO:0000313" key="9">
    <source>
        <dbReference type="EMBL" id="OAD04159.1"/>
    </source>
</evidence>
<evidence type="ECO:0000313" key="3">
    <source>
        <dbReference type="EMBL" id="OAC97642.1"/>
    </source>
</evidence>
<evidence type="ECO:0000313" key="11">
    <source>
        <dbReference type="EMBL" id="OAD08046.1"/>
    </source>
</evidence>
<organism evidence="10 12">
    <name type="scientific">Mucor lusitanicus CBS 277.49</name>
    <dbReference type="NCBI Taxonomy" id="747725"/>
    <lineage>
        <taxon>Eukaryota</taxon>
        <taxon>Fungi</taxon>
        <taxon>Fungi incertae sedis</taxon>
        <taxon>Mucoromycota</taxon>
        <taxon>Mucoromycotina</taxon>
        <taxon>Mucoromycetes</taxon>
        <taxon>Mucorales</taxon>
        <taxon>Mucorineae</taxon>
        <taxon>Mucoraceae</taxon>
        <taxon>Mucor</taxon>
    </lineage>
</organism>
<reference evidence="10 12" key="1">
    <citation type="submission" date="2015-06" db="EMBL/GenBank/DDBJ databases">
        <title>Expansion of signal transduction pathways in fungi by whole-genome duplication.</title>
        <authorList>
            <consortium name="DOE Joint Genome Institute"/>
            <person name="Corrochano L.M."/>
            <person name="Kuo A."/>
            <person name="Marcet-Houben M."/>
            <person name="Polaino S."/>
            <person name="Salamov A."/>
            <person name="Villalobos J.M."/>
            <person name="Alvarez M.I."/>
            <person name="Avalos J."/>
            <person name="Benito E.P."/>
            <person name="Benoit I."/>
            <person name="Burger G."/>
            <person name="Camino L.P."/>
            <person name="Canovas D."/>
            <person name="Cerda-Olmedo E."/>
            <person name="Cheng J.-F."/>
            <person name="Dominguez A."/>
            <person name="Elias M."/>
            <person name="Eslava A.P."/>
            <person name="Glaser F."/>
            <person name="Grimwood J."/>
            <person name="Gutierrez G."/>
            <person name="Heitman J."/>
            <person name="Henrissat B."/>
            <person name="Iturriaga E.A."/>
            <person name="Lang B.F."/>
            <person name="Lavin J.L."/>
            <person name="Lee S."/>
            <person name="Li W."/>
            <person name="Lindquist E."/>
            <person name="Lopez-Garcia S."/>
            <person name="Luque E.M."/>
            <person name="Marcos A.T."/>
            <person name="Martin J."/>
            <person name="Mccluskey K."/>
            <person name="Medina H.R."/>
            <person name="Miralles-Duran A."/>
            <person name="Miyazaki A."/>
            <person name="Munoz-Torres E."/>
            <person name="Oguiza J.A."/>
            <person name="Ohm R."/>
            <person name="Olmedo M."/>
            <person name="Orejas M."/>
            <person name="Ortiz-Castellanos L."/>
            <person name="Pisabarro A.G."/>
            <person name="Rodriguez-Romero J."/>
            <person name="Ruiz-Herrera J."/>
            <person name="Ruiz-Vazquez R."/>
            <person name="Sanz C."/>
            <person name="Schackwitz W."/>
            <person name="Schmutz J."/>
            <person name="Shahriari M."/>
            <person name="Shelest E."/>
            <person name="Silva-Franco F."/>
            <person name="Soanes D."/>
            <person name="Syed K."/>
            <person name="Tagua V.G."/>
            <person name="Talbot N.J."/>
            <person name="Thon M."/>
            <person name="De Vries R.P."/>
            <person name="Wiebenga A."/>
            <person name="Yadav J.S."/>
            <person name="Braun E.L."/>
            <person name="Baker S."/>
            <person name="Garre V."/>
            <person name="Horwitz B."/>
            <person name="Torres-Martinez S."/>
            <person name="Idnurm A."/>
            <person name="Herrera-Estrella A."/>
            <person name="Gabaldon T."/>
            <person name="Grigoriev I.V."/>
        </authorList>
    </citation>
    <scope>NUCLEOTIDE SEQUENCE [LARGE SCALE GENOMIC DNA]</scope>
    <source>
        <strain evidence="10 12">CBS 277.49</strain>
    </source>
</reference>
<dbReference type="VEuPathDB" id="FungiDB:MUCCIDRAFT_123802"/>
<dbReference type="VEuPathDB" id="FungiDB:MUCCIDRAFT_124098"/>
<dbReference type="EMBL" id="AMYB01000015">
    <property type="protein sequence ID" value="OAC97594.1"/>
    <property type="molecule type" value="Genomic_DNA"/>
</dbReference>
<dbReference type="VEuPathDB" id="FungiDB:MUCCIDRAFT_123814"/>
<evidence type="ECO:0000313" key="2">
    <source>
        <dbReference type="EMBL" id="OAC97594.1"/>
    </source>
</evidence>
<dbReference type="EMBL" id="AMYB01000014">
    <property type="protein sequence ID" value="OAC97642.1"/>
    <property type="molecule type" value="Genomic_DNA"/>
</dbReference>
<dbReference type="EMBL" id="AMYB01000011">
    <property type="protein sequence ID" value="OAC98312.1"/>
    <property type="molecule type" value="Genomic_DNA"/>
</dbReference>
<evidence type="ECO:0000313" key="1">
    <source>
        <dbReference type="EMBL" id="OAC97575.1"/>
    </source>
</evidence>
<dbReference type="VEuPathDB" id="FungiDB:MUCCIDRAFT_123806"/>
<dbReference type="EMBL" id="AMYB01000010">
    <property type="protein sequence ID" value="OAC98633.1"/>
    <property type="molecule type" value="Genomic_DNA"/>
</dbReference>
<dbReference type="STRING" id="747725.A0A168LZB6"/>
<comment type="caution">
    <text evidence="10">The sequence shown here is derived from an EMBL/GenBank/DDBJ whole genome shotgun (WGS) entry which is preliminary data.</text>
</comment>